<keyword evidence="3" id="KW-0378">Hydrolase</keyword>
<keyword evidence="4" id="KW-0862">Zinc</keyword>
<proteinExistence type="inferred from homology"/>
<dbReference type="Pfam" id="PF00753">
    <property type="entry name" value="Lactamase_B"/>
    <property type="match status" value="1"/>
</dbReference>
<keyword evidence="7" id="KW-1185">Reference proteome</keyword>
<evidence type="ECO:0000313" key="6">
    <source>
        <dbReference type="EMBL" id="MBM7472883.1"/>
    </source>
</evidence>
<evidence type="ECO:0000259" key="5">
    <source>
        <dbReference type="SMART" id="SM00849"/>
    </source>
</evidence>
<accession>A0ABS2L710</accession>
<comment type="similarity">
    <text evidence="1">Belongs to the metallo-beta-lactamase superfamily.</text>
</comment>
<evidence type="ECO:0000256" key="1">
    <source>
        <dbReference type="ARBA" id="ARBA00007749"/>
    </source>
</evidence>
<dbReference type="SMART" id="SM00849">
    <property type="entry name" value="Lactamase_B"/>
    <property type="match status" value="1"/>
</dbReference>
<dbReference type="PANTHER" id="PTHR42978:SF6">
    <property type="entry name" value="QUORUM-QUENCHING LACTONASE YTNP-RELATED"/>
    <property type="match status" value="1"/>
</dbReference>
<dbReference type="RefSeq" id="WP_205109951.1">
    <property type="nucleotide sequence ID" value="NZ_BAAAHT010000015.1"/>
</dbReference>
<dbReference type="Gene3D" id="3.60.15.10">
    <property type="entry name" value="Ribonuclease Z/Hydroxyacylglutathione hydrolase-like"/>
    <property type="match status" value="1"/>
</dbReference>
<organism evidence="6 7">
    <name type="scientific">Subtercola frigoramans</name>
    <dbReference type="NCBI Taxonomy" id="120298"/>
    <lineage>
        <taxon>Bacteria</taxon>
        <taxon>Bacillati</taxon>
        <taxon>Actinomycetota</taxon>
        <taxon>Actinomycetes</taxon>
        <taxon>Micrococcales</taxon>
        <taxon>Microbacteriaceae</taxon>
        <taxon>Subtercola</taxon>
    </lineage>
</organism>
<dbReference type="InterPro" id="IPR036866">
    <property type="entry name" value="RibonucZ/Hydroxyglut_hydro"/>
</dbReference>
<protein>
    <submittedName>
        <fullName evidence="6">Glyoxylase-like metal-dependent hydrolase (Beta-lactamase superfamily II)</fullName>
    </submittedName>
</protein>
<dbReference type="CDD" id="cd16277">
    <property type="entry name" value="metallo-hydrolase-like_MBL-fold"/>
    <property type="match status" value="1"/>
</dbReference>
<dbReference type="Proteomes" id="UP000776164">
    <property type="component" value="Unassembled WGS sequence"/>
</dbReference>
<dbReference type="EMBL" id="JAFBBU010000001">
    <property type="protein sequence ID" value="MBM7472883.1"/>
    <property type="molecule type" value="Genomic_DNA"/>
</dbReference>
<sequence>MRSWQVGDVKITQVIEMPVEAGTLDGLIEEATPEAVQAISWLYPDYANAEGQTLWSLHSYIVDTGSSVIVVDTCCGNGKSAPLIPAWAHLDTAFLERFGQAGYDREKVDFVLSTHLHLDHVGWNTMAEGGEFVPTFPNARYVYIQDEFDYHKGIADGAQISTDLAGAVVYEGANPDIHQQTQLVFAESIQPCIDAGLVDLVPTGHPVTESVRYFSTPGHTKWHHSVLIESAGERAFITGDFIHHPAQIAHPAWKSHGDFDRPLSAARREEFVEANADTDLLILGTHFAGTSAGRIVRDADGYRLESI</sequence>
<dbReference type="InterPro" id="IPR001279">
    <property type="entry name" value="Metallo-B-lactamas"/>
</dbReference>
<dbReference type="InterPro" id="IPR051013">
    <property type="entry name" value="MBL_superfamily_lactonases"/>
</dbReference>
<evidence type="ECO:0000256" key="4">
    <source>
        <dbReference type="ARBA" id="ARBA00022833"/>
    </source>
</evidence>
<evidence type="ECO:0000256" key="3">
    <source>
        <dbReference type="ARBA" id="ARBA00022801"/>
    </source>
</evidence>
<name>A0ABS2L710_9MICO</name>
<comment type="caution">
    <text evidence="6">The sequence shown here is derived from an EMBL/GenBank/DDBJ whole genome shotgun (WGS) entry which is preliminary data.</text>
</comment>
<reference evidence="6 7" key="1">
    <citation type="submission" date="2021-01" db="EMBL/GenBank/DDBJ databases">
        <title>Sequencing the genomes of 1000 actinobacteria strains.</title>
        <authorList>
            <person name="Klenk H.-P."/>
        </authorList>
    </citation>
    <scope>NUCLEOTIDE SEQUENCE [LARGE SCALE GENOMIC DNA]</scope>
    <source>
        <strain evidence="6 7">DSM 13057</strain>
    </source>
</reference>
<dbReference type="SUPFAM" id="SSF56281">
    <property type="entry name" value="Metallo-hydrolase/oxidoreductase"/>
    <property type="match status" value="1"/>
</dbReference>
<feature type="domain" description="Metallo-beta-lactamase" evidence="5">
    <location>
        <begin position="56"/>
        <end position="286"/>
    </location>
</feature>
<gene>
    <name evidence="6" type="ORF">JOE66_002517</name>
</gene>
<evidence type="ECO:0000313" key="7">
    <source>
        <dbReference type="Proteomes" id="UP000776164"/>
    </source>
</evidence>
<keyword evidence="2" id="KW-0479">Metal-binding</keyword>
<evidence type="ECO:0000256" key="2">
    <source>
        <dbReference type="ARBA" id="ARBA00022723"/>
    </source>
</evidence>
<dbReference type="PANTHER" id="PTHR42978">
    <property type="entry name" value="QUORUM-QUENCHING LACTONASE YTNP-RELATED-RELATED"/>
    <property type="match status" value="1"/>
</dbReference>